<dbReference type="RefSeq" id="XP_006669096.1">
    <property type="nucleotide sequence ID" value="XM_006669033.1"/>
</dbReference>
<proteinExistence type="inferred from homology"/>
<dbReference type="VEuPathDB" id="FungiDB:CCM_03885"/>
<dbReference type="Pfam" id="PF03896">
    <property type="entry name" value="TRAP_alpha"/>
    <property type="match status" value="1"/>
</dbReference>
<evidence type="ECO:0000256" key="10">
    <source>
        <dbReference type="SAM" id="Phobius"/>
    </source>
</evidence>
<organism evidence="11 12">
    <name type="scientific">Cordyceps militaris (strain CM01)</name>
    <name type="common">Caterpillar fungus</name>
    <dbReference type="NCBI Taxonomy" id="983644"/>
    <lineage>
        <taxon>Eukaryota</taxon>
        <taxon>Fungi</taxon>
        <taxon>Dikarya</taxon>
        <taxon>Ascomycota</taxon>
        <taxon>Pezizomycotina</taxon>
        <taxon>Sordariomycetes</taxon>
        <taxon>Hypocreomycetidae</taxon>
        <taxon>Hypocreales</taxon>
        <taxon>Cordycipitaceae</taxon>
        <taxon>Cordyceps</taxon>
    </lineage>
</organism>
<sequence length="316" mass="33695">MATRQEATLVQKLKAHRFSFFLSCLPVMLFKSSLLALLAVQVFGAPAKLVACEKQDHISLQSHLPSISGSLLTCHVSQDTEEEAAAPAPLKATIRATFPDAELLGLRLVNGKPTRAVLEVTNHDEGPIQVAFVSGALSSDKALPPDAPAYRSIVHNLTASEYNLAVAAGESAQVPYAFALDLQPQDVRVQLTALVTDAKGGIFPVTAYNGTASIVEAPTSFLDPQIIFLYLVLSAAFAGALYFVYKTWIEALFPPAKKAARTPKKVRKTEIDAALSGSESAATASGSSKYDESWIPDHHIARPAGKRSKSGTPKAK</sequence>
<protein>
    <submittedName>
        <fullName evidence="11">Signal sequence receptor alpha chain</fullName>
    </submittedName>
</protein>
<evidence type="ECO:0000256" key="9">
    <source>
        <dbReference type="SAM" id="MobiDB-lite"/>
    </source>
</evidence>
<evidence type="ECO:0000256" key="1">
    <source>
        <dbReference type="ARBA" id="ARBA00004115"/>
    </source>
</evidence>
<feature type="transmembrane region" description="Helical" evidence="10">
    <location>
        <begin position="20"/>
        <end position="44"/>
    </location>
</feature>
<dbReference type="KEGG" id="cmt:CCM_03885"/>
<dbReference type="OMA" id="YQEEWIP"/>
<feature type="transmembrane region" description="Helical" evidence="10">
    <location>
        <begin position="227"/>
        <end position="245"/>
    </location>
</feature>
<dbReference type="eggNOG" id="ENOG502S7BF">
    <property type="taxonomic scope" value="Eukaryota"/>
</dbReference>
<evidence type="ECO:0000256" key="5">
    <source>
        <dbReference type="ARBA" id="ARBA00022989"/>
    </source>
</evidence>
<keyword evidence="2 10" id="KW-0812">Transmembrane</keyword>
<gene>
    <name evidence="11" type="ORF">CCM_03885</name>
</gene>
<evidence type="ECO:0000256" key="6">
    <source>
        <dbReference type="ARBA" id="ARBA00023136"/>
    </source>
</evidence>
<keyword evidence="4" id="KW-0256">Endoplasmic reticulum</keyword>
<accession>G3JCY4</accession>
<dbReference type="HOGENOM" id="CLU_068820_0_0_1"/>
<feature type="region of interest" description="Disordered" evidence="9">
    <location>
        <begin position="271"/>
        <end position="316"/>
    </location>
</feature>
<evidence type="ECO:0000256" key="8">
    <source>
        <dbReference type="ARBA" id="ARBA00038311"/>
    </source>
</evidence>
<keyword evidence="12" id="KW-1185">Reference proteome</keyword>
<keyword evidence="11" id="KW-0675">Receptor</keyword>
<keyword evidence="3" id="KW-0732">Signal</keyword>
<dbReference type="Proteomes" id="UP000001610">
    <property type="component" value="Unassembled WGS sequence"/>
</dbReference>
<keyword evidence="5 10" id="KW-1133">Transmembrane helix</keyword>
<dbReference type="PANTHER" id="PTHR12924">
    <property type="entry name" value="TRANSLOCON-ASSOCIATED PROTEIN, ALPHA SUBUNIT"/>
    <property type="match status" value="1"/>
</dbReference>
<feature type="compositionally biased region" description="Basic residues" evidence="9">
    <location>
        <begin position="304"/>
        <end position="316"/>
    </location>
</feature>
<name>G3JCY4_CORMM</name>
<dbReference type="AlphaFoldDB" id="G3JCY4"/>
<reference evidence="11 12" key="1">
    <citation type="journal article" date="2011" name="Genome Biol.">
        <title>Genome sequence of the insect pathogenic fungus Cordyceps militaris, a valued traditional Chinese medicine.</title>
        <authorList>
            <person name="Zheng P."/>
            <person name="Xia Y."/>
            <person name="Xiao G."/>
            <person name="Xiong C."/>
            <person name="Hu X."/>
            <person name="Zhang S."/>
            <person name="Zheng H."/>
            <person name="Huang Y."/>
            <person name="Zhou Y."/>
            <person name="Wang S."/>
            <person name="Zhao G.P."/>
            <person name="Liu X."/>
            <person name="St Leger R.J."/>
            <person name="Wang C."/>
        </authorList>
    </citation>
    <scope>NUCLEOTIDE SEQUENCE [LARGE SCALE GENOMIC DNA]</scope>
    <source>
        <strain evidence="11 12">CM01</strain>
    </source>
</reference>
<evidence type="ECO:0000256" key="2">
    <source>
        <dbReference type="ARBA" id="ARBA00022692"/>
    </source>
</evidence>
<evidence type="ECO:0000256" key="3">
    <source>
        <dbReference type="ARBA" id="ARBA00022729"/>
    </source>
</evidence>
<evidence type="ECO:0000256" key="7">
    <source>
        <dbReference type="ARBA" id="ARBA00037565"/>
    </source>
</evidence>
<comment type="function">
    <text evidence="7">Is probably involved in a pathway contributing to genomic integrity.</text>
</comment>
<dbReference type="InterPro" id="IPR005595">
    <property type="entry name" value="TRAP_alpha"/>
</dbReference>
<dbReference type="OrthoDB" id="1926781at2759"/>
<feature type="compositionally biased region" description="Low complexity" evidence="9">
    <location>
        <begin position="273"/>
        <end position="288"/>
    </location>
</feature>
<dbReference type="InParanoid" id="G3JCY4"/>
<evidence type="ECO:0000313" key="11">
    <source>
        <dbReference type="EMBL" id="EGX92512.1"/>
    </source>
</evidence>
<comment type="similarity">
    <text evidence="8">Belongs to the IRC22 family.</text>
</comment>
<dbReference type="GeneID" id="18165908"/>
<dbReference type="EMBL" id="JH126401">
    <property type="protein sequence ID" value="EGX92512.1"/>
    <property type="molecule type" value="Genomic_DNA"/>
</dbReference>
<feature type="compositionally biased region" description="Basic and acidic residues" evidence="9">
    <location>
        <begin position="289"/>
        <end position="300"/>
    </location>
</feature>
<evidence type="ECO:0000313" key="12">
    <source>
        <dbReference type="Proteomes" id="UP000001610"/>
    </source>
</evidence>
<dbReference type="PANTHER" id="PTHR12924:SF0">
    <property type="entry name" value="TRANSLOCON-ASSOCIATED PROTEIN SUBUNIT ALPHA"/>
    <property type="match status" value="1"/>
</dbReference>
<comment type="subcellular location">
    <subcellularLocation>
        <location evidence="1">Endoplasmic reticulum membrane</location>
        <topology evidence="1">Single-pass type I membrane protein</topology>
    </subcellularLocation>
</comment>
<dbReference type="GO" id="GO:0005789">
    <property type="term" value="C:endoplasmic reticulum membrane"/>
    <property type="evidence" value="ECO:0007669"/>
    <property type="project" value="UniProtKB-SubCell"/>
</dbReference>
<keyword evidence="6 10" id="KW-0472">Membrane</keyword>
<evidence type="ECO:0000256" key="4">
    <source>
        <dbReference type="ARBA" id="ARBA00022824"/>
    </source>
</evidence>